<dbReference type="InterPro" id="IPR011559">
    <property type="entry name" value="Initiation_fac_2B_a/b/d"/>
</dbReference>
<dbReference type="NCBIfam" id="TIGR00512">
    <property type="entry name" value="salvage_mtnA"/>
    <property type="match status" value="1"/>
</dbReference>
<dbReference type="PANTHER" id="PTHR43475">
    <property type="entry name" value="METHYLTHIORIBOSE-1-PHOSPHATE ISOMERASE"/>
    <property type="match status" value="1"/>
</dbReference>
<sequence>MKDLFGFDSVGYDNNSKCLVIIDQTLLPGREEFLSIDNEEILEEAIKSLKVRGAPAIGIAAAIGIAVLMDRFVCSEARDFVLEFERVSARIGNARPTAVNLKNAMERLSVALHSVAGQRTDIESLKKAILTEALLIKEEDIKSNMIMADHALTLLNNNPVILTYCNAGHLAVSRYGTALSPVYLAKERGFKVKVFACETRPLLQGARLTAYELDKAGVDVTLVCDNTAAHLLSSGMIDAVITGCDRIAANGDVANKIGTHTLSVCASHYGVPHYVIGPASTIDPACSNGSEIVIEQRDSIEVTEMWYKKRMAPDNIKVFNPAFDITPSSLITAIITEQGIFRYPYRFEKND</sequence>
<evidence type="ECO:0000313" key="2">
    <source>
        <dbReference type="EMBL" id="MPM56676.1"/>
    </source>
</evidence>
<dbReference type="NCBIfam" id="TIGR00524">
    <property type="entry name" value="eIF-2B_rel"/>
    <property type="match status" value="1"/>
</dbReference>
<accession>A0A645AUZ3</accession>
<dbReference type="SUPFAM" id="SSF100950">
    <property type="entry name" value="NagB/RpiA/CoA transferase-like"/>
    <property type="match status" value="1"/>
</dbReference>
<gene>
    <name evidence="2" type="primary">mtnA_26</name>
    <name evidence="2" type="ORF">SDC9_103485</name>
</gene>
<dbReference type="EC" id="5.3.1.23" evidence="2"/>
<dbReference type="InterPro" id="IPR042529">
    <property type="entry name" value="IF_2B-like_C"/>
</dbReference>
<dbReference type="HAMAP" id="MF_01678">
    <property type="entry name" value="Salvage_MtnA"/>
    <property type="match status" value="1"/>
</dbReference>
<name>A0A645AUZ3_9ZZZZ</name>
<dbReference type="GO" id="GO:0019509">
    <property type="term" value="P:L-methionine salvage from methylthioadenosine"/>
    <property type="evidence" value="ECO:0007669"/>
    <property type="project" value="TreeGrafter"/>
</dbReference>
<dbReference type="InterPro" id="IPR027363">
    <property type="entry name" value="M1Pi_N"/>
</dbReference>
<keyword evidence="1 2" id="KW-0413">Isomerase</keyword>
<dbReference type="GO" id="GO:0046523">
    <property type="term" value="F:S-methyl-5-thioribose-1-phosphate isomerase activity"/>
    <property type="evidence" value="ECO:0007669"/>
    <property type="project" value="UniProtKB-EC"/>
</dbReference>
<dbReference type="EMBL" id="VSSQ01015874">
    <property type="protein sequence ID" value="MPM56676.1"/>
    <property type="molecule type" value="Genomic_DNA"/>
</dbReference>
<reference evidence="2" key="1">
    <citation type="submission" date="2019-08" db="EMBL/GenBank/DDBJ databases">
        <authorList>
            <person name="Kucharzyk K."/>
            <person name="Murdoch R.W."/>
            <person name="Higgins S."/>
            <person name="Loffler F."/>
        </authorList>
    </citation>
    <scope>NUCLEOTIDE SEQUENCE</scope>
</reference>
<dbReference type="Gene3D" id="3.40.50.10470">
    <property type="entry name" value="Translation initiation factor eif-2b, domain 2"/>
    <property type="match status" value="1"/>
</dbReference>
<dbReference type="Gene3D" id="1.20.120.420">
    <property type="entry name" value="translation initiation factor eif-2b, domain 1"/>
    <property type="match status" value="1"/>
</dbReference>
<dbReference type="PANTHER" id="PTHR43475:SF1">
    <property type="entry name" value="METHYLTHIORIBOSE-1-PHOSPHATE ISOMERASE"/>
    <property type="match status" value="1"/>
</dbReference>
<dbReference type="InterPro" id="IPR005251">
    <property type="entry name" value="IF-M1Pi"/>
</dbReference>
<organism evidence="2">
    <name type="scientific">bioreactor metagenome</name>
    <dbReference type="NCBI Taxonomy" id="1076179"/>
    <lineage>
        <taxon>unclassified sequences</taxon>
        <taxon>metagenomes</taxon>
        <taxon>ecological metagenomes</taxon>
    </lineage>
</organism>
<dbReference type="FunFam" id="3.40.50.10470:FF:000006">
    <property type="entry name" value="Methylthioribose-1-phosphate isomerase"/>
    <property type="match status" value="1"/>
</dbReference>
<proteinExistence type="inferred from homology"/>
<comment type="caution">
    <text evidence="2">The sequence shown here is derived from an EMBL/GenBank/DDBJ whole genome shotgun (WGS) entry which is preliminary data.</text>
</comment>
<dbReference type="InterPro" id="IPR000649">
    <property type="entry name" value="IF-2B-related"/>
</dbReference>
<protein>
    <submittedName>
        <fullName evidence="2">Methylthioribose-1-phosphate isomerase</fullName>
        <ecNumber evidence="2">5.3.1.23</ecNumber>
    </submittedName>
</protein>
<dbReference type="Pfam" id="PF01008">
    <property type="entry name" value="IF-2B"/>
    <property type="match status" value="1"/>
</dbReference>
<dbReference type="AlphaFoldDB" id="A0A645AUZ3"/>
<dbReference type="FunFam" id="1.20.120.420:FF:000003">
    <property type="entry name" value="Methylthioribose-1-phosphate isomerase"/>
    <property type="match status" value="1"/>
</dbReference>
<dbReference type="InterPro" id="IPR037171">
    <property type="entry name" value="NagB/RpiA_transferase-like"/>
</dbReference>
<evidence type="ECO:0000256" key="1">
    <source>
        <dbReference type="ARBA" id="ARBA00023235"/>
    </source>
</evidence>
<dbReference type="NCBIfam" id="NF004326">
    <property type="entry name" value="PRK05720.1"/>
    <property type="match status" value="1"/>
</dbReference>